<sequence length="89" mass="9406">MTATLRLALKVSAKASRSAVTGWRGDVLKVSVTAAPERGKANAAVLDVLAEALAVPRSAVRLLRGGTTPDKWVEIDGLADVDELRRRIG</sequence>
<dbReference type="AlphaFoldDB" id="A0A1M5LN19"/>
<evidence type="ECO:0000256" key="2">
    <source>
        <dbReference type="HAMAP-Rule" id="MF_00634"/>
    </source>
</evidence>
<organism evidence="3 4">
    <name type="scientific">Hydrocarboniphaga daqingensis</name>
    <dbReference type="NCBI Taxonomy" id="490188"/>
    <lineage>
        <taxon>Bacteria</taxon>
        <taxon>Pseudomonadati</taxon>
        <taxon>Pseudomonadota</taxon>
        <taxon>Gammaproteobacteria</taxon>
        <taxon>Nevskiales</taxon>
        <taxon>Nevskiaceae</taxon>
        <taxon>Hydrocarboniphaga</taxon>
    </lineage>
</organism>
<dbReference type="Gene3D" id="3.30.1200.10">
    <property type="entry name" value="YggU-like"/>
    <property type="match status" value="1"/>
</dbReference>
<dbReference type="GO" id="GO:0005737">
    <property type="term" value="C:cytoplasm"/>
    <property type="evidence" value="ECO:0007669"/>
    <property type="project" value="TreeGrafter"/>
</dbReference>
<evidence type="ECO:0000313" key="3">
    <source>
        <dbReference type="EMBL" id="SHG66477.1"/>
    </source>
</evidence>
<proteinExistence type="inferred from homology"/>
<dbReference type="OrthoDB" id="9800587at2"/>
<comment type="similarity">
    <text evidence="1 2">Belongs to the UPF0235 family.</text>
</comment>
<name>A0A1M5LN19_9GAMM</name>
<dbReference type="Proteomes" id="UP000199758">
    <property type="component" value="Unassembled WGS sequence"/>
</dbReference>
<dbReference type="NCBIfam" id="TIGR00251">
    <property type="entry name" value="DUF167 family protein"/>
    <property type="match status" value="1"/>
</dbReference>
<dbReference type="EMBL" id="FQWZ01000002">
    <property type="protein sequence ID" value="SHG66477.1"/>
    <property type="molecule type" value="Genomic_DNA"/>
</dbReference>
<dbReference type="Pfam" id="PF02594">
    <property type="entry name" value="DUF167"/>
    <property type="match status" value="1"/>
</dbReference>
<dbReference type="STRING" id="490188.SAMN04488068_1000"/>
<reference evidence="3 4" key="1">
    <citation type="submission" date="2016-11" db="EMBL/GenBank/DDBJ databases">
        <authorList>
            <person name="Jaros S."/>
            <person name="Januszkiewicz K."/>
            <person name="Wedrychowicz H."/>
        </authorList>
    </citation>
    <scope>NUCLEOTIDE SEQUENCE [LARGE SCALE GENOMIC DNA]</scope>
    <source>
        <strain evidence="3 4">CGMCC 1.7049</strain>
    </source>
</reference>
<dbReference type="HAMAP" id="MF_00634">
    <property type="entry name" value="UPF0235"/>
    <property type="match status" value="1"/>
</dbReference>
<dbReference type="RefSeq" id="WP_084083163.1">
    <property type="nucleotide sequence ID" value="NZ_FQWZ01000002.1"/>
</dbReference>
<dbReference type="PANTHER" id="PTHR13420">
    <property type="entry name" value="UPF0235 PROTEIN C15ORF40"/>
    <property type="match status" value="1"/>
</dbReference>
<keyword evidence="4" id="KW-1185">Reference proteome</keyword>
<gene>
    <name evidence="3" type="ORF">SAMN04488068_1000</name>
</gene>
<dbReference type="InterPro" id="IPR036591">
    <property type="entry name" value="YggU-like_sf"/>
</dbReference>
<dbReference type="InterPro" id="IPR003746">
    <property type="entry name" value="DUF167"/>
</dbReference>
<evidence type="ECO:0000313" key="4">
    <source>
        <dbReference type="Proteomes" id="UP000199758"/>
    </source>
</evidence>
<dbReference type="SUPFAM" id="SSF69786">
    <property type="entry name" value="YggU-like"/>
    <property type="match status" value="1"/>
</dbReference>
<dbReference type="PANTHER" id="PTHR13420:SF7">
    <property type="entry name" value="UPF0235 PROTEIN C15ORF40"/>
    <property type="match status" value="1"/>
</dbReference>
<dbReference type="SMART" id="SM01152">
    <property type="entry name" value="DUF167"/>
    <property type="match status" value="1"/>
</dbReference>
<evidence type="ECO:0000256" key="1">
    <source>
        <dbReference type="ARBA" id="ARBA00010364"/>
    </source>
</evidence>
<protein>
    <recommendedName>
        <fullName evidence="2">UPF0235 protein SAMN04488068_1000</fullName>
    </recommendedName>
</protein>
<accession>A0A1M5LN19</accession>